<reference evidence="2" key="1">
    <citation type="submission" date="2018-06" db="EMBL/GenBank/DDBJ databases">
        <authorList>
            <person name="Zhirakovskaya E."/>
        </authorList>
    </citation>
    <scope>NUCLEOTIDE SEQUENCE</scope>
</reference>
<dbReference type="EMBL" id="UOEQ01000415">
    <property type="protein sequence ID" value="VAW22368.1"/>
    <property type="molecule type" value="Genomic_DNA"/>
</dbReference>
<evidence type="ECO:0000256" key="1">
    <source>
        <dbReference type="SAM" id="MobiDB-lite"/>
    </source>
</evidence>
<sequence>MTDKIFQKAAAAADFSAINQQCAPFSVRPQSPDDNNWVENLHSRAFGPG</sequence>
<feature type="compositionally biased region" description="Polar residues" evidence="1">
    <location>
        <begin position="27"/>
        <end position="38"/>
    </location>
</feature>
<evidence type="ECO:0000313" key="2">
    <source>
        <dbReference type="EMBL" id="VAW22368.1"/>
    </source>
</evidence>
<protein>
    <submittedName>
        <fullName evidence="2">Uncharacterized protein</fullName>
    </submittedName>
</protein>
<gene>
    <name evidence="2" type="ORF">MNBD_ALPHA11-1837</name>
</gene>
<feature type="region of interest" description="Disordered" evidence="1">
    <location>
        <begin position="27"/>
        <end position="49"/>
    </location>
</feature>
<feature type="non-terminal residue" evidence="2">
    <location>
        <position position="49"/>
    </location>
</feature>
<organism evidence="2">
    <name type="scientific">hydrothermal vent metagenome</name>
    <dbReference type="NCBI Taxonomy" id="652676"/>
    <lineage>
        <taxon>unclassified sequences</taxon>
        <taxon>metagenomes</taxon>
        <taxon>ecological metagenomes</taxon>
    </lineage>
</organism>
<name>A0A3B0TWG7_9ZZZZ</name>
<accession>A0A3B0TWG7</accession>
<proteinExistence type="predicted"/>
<dbReference type="AlphaFoldDB" id="A0A3B0TWG7"/>